<name>A0A1I5DDL5_9FIRM</name>
<dbReference type="InterPro" id="IPR009711">
    <property type="entry name" value="UPF0473"/>
</dbReference>
<evidence type="ECO:0000256" key="1">
    <source>
        <dbReference type="HAMAP-Rule" id="MF_01448"/>
    </source>
</evidence>
<evidence type="ECO:0000313" key="2">
    <source>
        <dbReference type="EMBL" id="SFN96881.1"/>
    </source>
</evidence>
<organism evidence="2 3">
    <name type="scientific">Anaerocolumna aminovalerica</name>
    <dbReference type="NCBI Taxonomy" id="1527"/>
    <lineage>
        <taxon>Bacteria</taxon>
        <taxon>Bacillati</taxon>
        <taxon>Bacillota</taxon>
        <taxon>Clostridia</taxon>
        <taxon>Lachnospirales</taxon>
        <taxon>Lachnospiraceae</taxon>
        <taxon>Anaerocolumna</taxon>
    </lineage>
</organism>
<reference evidence="2 3" key="1">
    <citation type="submission" date="2016-10" db="EMBL/GenBank/DDBJ databases">
        <authorList>
            <person name="de Groot N.N."/>
        </authorList>
    </citation>
    <scope>NUCLEOTIDE SEQUENCE [LARGE SCALE GENOMIC DNA]</scope>
    <source>
        <strain evidence="2 3">DSM 1283</strain>
    </source>
</reference>
<dbReference type="Pfam" id="PF06949">
    <property type="entry name" value="DUF1292"/>
    <property type="match status" value="1"/>
</dbReference>
<dbReference type="STRING" id="1527.SAMN04489757_105133"/>
<dbReference type="EMBL" id="FOWD01000005">
    <property type="protein sequence ID" value="SFN96881.1"/>
    <property type="molecule type" value="Genomic_DNA"/>
</dbReference>
<gene>
    <name evidence="2" type="ORF">SAMN04489757_105133</name>
</gene>
<proteinExistence type="inferred from homology"/>
<dbReference type="HAMAP" id="MF_01448">
    <property type="entry name" value="UPF0473"/>
    <property type="match status" value="1"/>
</dbReference>
<dbReference type="Proteomes" id="UP000198806">
    <property type="component" value="Unassembled WGS sequence"/>
</dbReference>
<sequence>MARITLLFCSKSVKVKLLEIIEFGYPILIVLIFIKPIQNSVNGYEREVFMSEHGCGCGCGHDHEHEHDQMNVTLTLDDGTELECAVLCIFPVEDKDYIALVPVDNEDDDEEGEIFLYQFIEHENEEIELLNIENDDEFEAVSDAFDELMDSEEFDEMFDDEEDDEE</sequence>
<protein>
    <recommendedName>
        <fullName evidence="1">UPF0473 protein SAMN04489757_105133</fullName>
    </recommendedName>
</protein>
<accession>A0A1I5DDL5</accession>
<evidence type="ECO:0000313" key="3">
    <source>
        <dbReference type="Proteomes" id="UP000198806"/>
    </source>
</evidence>
<dbReference type="AlphaFoldDB" id="A0A1I5DDL5"/>
<comment type="similarity">
    <text evidence="1">Belongs to the UPF0473 family.</text>
</comment>
<keyword evidence="3" id="KW-1185">Reference proteome</keyword>